<name>A0A2U3A9T0_9BACL</name>
<evidence type="ECO:0000313" key="9">
    <source>
        <dbReference type="Proteomes" id="UP000294641"/>
    </source>
</evidence>
<keyword evidence="9" id="KW-1185">Reference proteome</keyword>
<comment type="caution">
    <text evidence="6">The sequence shown here is derived from an EMBL/GenBank/DDBJ whole genome shotgun (WGS) entry which is preliminary data.</text>
</comment>
<dbReference type="InterPro" id="IPR037925">
    <property type="entry name" value="FlgE/F/G-like"/>
</dbReference>
<dbReference type="AlphaFoldDB" id="A0A2U3A9T0"/>
<evidence type="ECO:0000259" key="5">
    <source>
        <dbReference type="Pfam" id="PF22692"/>
    </source>
</evidence>
<dbReference type="OrthoDB" id="9804559at2"/>
<keyword evidence="7" id="KW-0969">Cilium</keyword>
<dbReference type="Pfam" id="PF06429">
    <property type="entry name" value="Flg_bbr_C"/>
    <property type="match status" value="1"/>
</dbReference>
<dbReference type="Pfam" id="PF22692">
    <property type="entry name" value="LlgE_F_G_D1"/>
    <property type="match status" value="1"/>
</dbReference>
<dbReference type="GO" id="GO:0009425">
    <property type="term" value="C:bacterial-type flagellum basal body"/>
    <property type="evidence" value="ECO:0007669"/>
    <property type="project" value="UniProtKB-SubCell"/>
</dbReference>
<evidence type="ECO:0000313" key="8">
    <source>
        <dbReference type="Proteomes" id="UP000254330"/>
    </source>
</evidence>
<dbReference type="Proteomes" id="UP000294641">
    <property type="component" value="Unassembled WGS sequence"/>
</dbReference>
<dbReference type="GO" id="GO:0071978">
    <property type="term" value="P:bacterial-type flagellum-dependent swarming motility"/>
    <property type="evidence" value="ECO:0007669"/>
    <property type="project" value="TreeGrafter"/>
</dbReference>
<feature type="domain" description="Flagellar basal body rod protein N-terminal" evidence="3">
    <location>
        <begin position="5"/>
        <end position="35"/>
    </location>
</feature>
<feature type="domain" description="Flagellar hook protein FlgE/F/G-like D1" evidence="5">
    <location>
        <begin position="103"/>
        <end position="167"/>
    </location>
</feature>
<dbReference type="EMBL" id="SNZG01000044">
    <property type="protein sequence ID" value="TDR34074.1"/>
    <property type="molecule type" value="Genomic_DNA"/>
</dbReference>
<keyword evidence="7" id="KW-0282">Flagellum</keyword>
<dbReference type="Proteomes" id="UP000254330">
    <property type="component" value="Unassembled WGS sequence"/>
</dbReference>
<comment type="similarity">
    <text evidence="1 2">Belongs to the flagella basal body rod proteins family.</text>
</comment>
<dbReference type="PANTHER" id="PTHR30435">
    <property type="entry name" value="FLAGELLAR PROTEIN"/>
    <property type="match status" value="1"/>
</dbReference>
<reference evidence="7 9" key="2">
    <citation type="submission" date="2019-03" db="EMBL/GenBank/DDBJ databases">
        <title>Genomic Encyclopedia of Type Strains, Phase IV (KMG-IV): sequencing the most valuable type-strain genomes for metagenomic binning, comparative biology and taxonomic classification.</title>
        <authorList>
            <person name="Goeker M."/>
        </authorList>
    </citation>
    <scope>NUCLEOTIDE SEQUENCE [LARGE SCALE GENOMIC DNA]</scope>
    <source>
        <strain evidence="7 9">DSM 20580</strain>
    </source>
</reference>
<dbReference type="Pfam" id="PF00460">
    <property type="entry name" value="Flg_bb_rod"/>
    <property type="match status" value="1"/>
</dbReference>
<evidence type="ECO:0000259" key="3">
    <source>
        <dbReference type="Pfam" id="PF00460"/>
    </source>
</evidence>
<organism evidence="6 8">
    <name type="scientific">Kurthia zopfii</name>
    <dbReference type="NCBI Taxonomy" id="1650"/>
    <lineage>
        <taxon>Bacteria</taxon>
        <taxon>Bacillati</taxon>
        <taxon>Bacillota</taxon>
        <taxon>Bacilli</taxon>
        <taxon>Bacillales</taxon>
        <taxon>Caryophanaceae</taxon>
        <taxon>Kurthia</taxon>
    </lineage>
</organism>
<dbReference type="PANTHER" id="PTHR30435:SF19">
    <property type="entry name" value="FLAGELLAR BASAL-BODY ROD PROTEIN FLGG"/>
    <property type="match status" value="1"/>
</dbReference>
<evidence type="ECO:0000256" key="1">
    <source>
        <dbReference type="ARBA" id="ARBA00009677"/>
    </source>
</evidence>
<accession>A0A2U3A9T0</accession>
<dbReference type="InterPro" id="IPR001444">
    <property type="entry name" value="Flag_bb_rod_N"/>
</dbReference>
<sequence length="276" mass="30651">MLRTMLSATNTMSQLQGKMDTISHNISNSNTTGYKARSATFGELMYQQFNNDKEDRTPRQSPVGIRMGVGAQIAQTQLNNKVGGITQTNRKLDFALTKERQYFSFINENNGQLVLSRQGNFYLSPSANGGTDLVNSDGYHVADSNGKAIQFSKDVSDFTISPDGRLQVTFADGTTGQQELGVVQVDKPNLLEQDQDKYLRYSEDIASKYPNENNIVYQLTGQNRSQIEVQGGALESSNVDLSKEMSELINTQRSYQLNARTITMADQMLGLINSVR</sequence>
<feature type="domain" description="Flagellar basal-body/hook protein C-terminal" evidence="4">
    <location>
        <begin position="231"/>
        <end position="274"/>
    </location>
</feature>
<gene>
    <name evidence="6" type="primary">flgG_2</name>
    <name evidence="7" type="ORF">DFR61_14414</name>
    <name evidence="6" type="ORF">NCTC10597_00372</name>
</gene>
<dbReference type="InterPro" id="IPR020013">
    <property type="entry name" value="Flagellar_FlgE/F/G"/>
</dbReference>
<proteinExistence type="inferred from homology"/>
<dbReference type="InterPro" id="IPR010930">
    <property type="entry name" value="Flg_bb/hook_C_dom"/>
</dbReference>
<dbReference type="RefSeq" id="WP_109350682.1">
    <property type="nucleotide sequence ID" value="NZ_BJUE01000055.1"/>
</dbReference>
<dbReference type="NCBIfam" id="TIGR03506">
    <property type="entry name" value="FlgEFG_subfam"/>
    <property type="match status" value="1"/>
</dbReference>
<keyword evidence="7" id="KW-0966">Cell projection</keyword>
<reference evidence="6 8" key="1">
    <citation type="submission" date="2018-06" db="EMBL/GenBank/DDBJ databases">
        <authorList>
            <consortium name="Pathogen Informatics"/>
            <person name="Doyle S."/>
        </authorList>
    </citation>
    <scope>NUCLEOTIDE SEQUENCE [LARGE SCALE GENOMIC DNA]</scope>
    <source>
        <strain evidence="6 8">NCTC10597</strain>
    </source>
</reference>
<evidence type="ECO:0000313" key="7">
    <source>
        <dbReference type="EMBL" id="TDR34074.1"/>
    </source>
</evidence>
<protein>
    <submittedName>
        <fullName evidence="6">Distal rod protein</fullName>
    </submittedName>
    <submittedName>
        <fullName evidence="7">Flagellar basal-body rod protein FlgG</fullName>
    </submittedName>
</protein>
<evidence type="ECO:0000256" key="2">
    <source>
        <dbReference type="RuleBase" id="RU362116"/>
    </source>
</evidence>
<evidence type="ECO:0000313" key="6">
    <source>
        <dbReference type="EMBL" id="STX08706.1"/>
    </source>
</evidence>
<evidence type="ECO:0000259" key="4">
    <source>
        <dbReference type="Pfam" id="PF06429"/>
    </source>
</evidence>
<dbReference type="SUPFAM" id="SSF117143">
    <property type="entry name" value="Flagellar hook protein flgE"/>
    <property type="match status" value="1"/>
</dbReference>
<dbReference type="EMBL" id="UGNP01000001">
    <property type="protein sequence ID" value="STX08706.1"/>
    <property type="molecule type" value="Genomic_DNA"/>
</dbReference>
<dbReference type="InterPro" id="IPR053967">
    <property type="entry name" value="LlgE_F_G-like_D1"/>
</dbReference>
<comment type="subcellular location">
    <subcellularLocation>
        <location evidence="2">Bacterial flagellum basal body</location>
    </subcellularLocation>
</comment>
<keyword evidence="2" id="KW-0975">Bacterial flagellum</keyword>